<reference evidence="1 2" key="1">
    <citation type="submission" date="2024-07" db="EMBL/GenBank/DDBJ databases">
        <title>Section-level genome sequencing and comparative genomics of Aspergillus sections Usti and Cavernicolus.</title>
        <authorList>
            <consortium name="Lawrence Berkeley National Laboratory"/>
            <person name="Nybo J.L."/>
            <person name="Vesth T.C."/>
            <person name="Theobald S."/>
            <person name="Frisvad J.C."/>
            <person name="Larsen T.O."/>
            <person name="Kjaerboelling I."/>
            <person name="Rothschild-Mancinelli K."/>
            <person name="Lyhne E.K."/>
            <person name="Kogle M.E."/>
            <person name="Barry K."/>
            <person name="Clum A."/>
            <person name="Na H."/>
            <person name="Ledsgaard L."/>
            <person name="Lin J."/>
            <person name="Lipzen A."/>
            <person name="Kuo A."/>
            <person name="Riley R."/>
            <person name="Mondo S."/>
            <person name="Labutti K."/>
            <person name="Haridas S."/>
            <person name="Pangalinan J."/>
            <person name="Salamov A.A."/>
            <person name="Simmons B.A."/>
            <person name="Magnuson J.K."/>
            <person name="Chen J."/>
            <person name="Drula E."/>
            <person name="Henrissat B."/>
            <person name="Wiebenga A."/>
            <person name="Lubbers R.J."/>
            <person name="Gomes A.C."/>
            <person name="Makela M.R."/>
            <person name="Stajich J."/>
            <person name="Grigoriev I.V."/>
            <person name="Mortensen U.H."/>
            <person name="De Vries R.P."/>
            <person name="Baker S.E."/>
            <person name="Andersen M.R."/>
        </authorList>
    </citation>
    <scope>NUCLEOTIDE SEQUENCE [LARGE SCALE GENOMIC DNA]</scope>
    <source>
        <strain evidence="1 2">CBS 588.65</strain>
    </source>
</reference>
<evidence type="ECO:0000313" key="2">
    <source>
        <dbReference type="Proteomes" id="UP001610334"/>
    </source>
</evidence>
<name>A0ABR4I5L0_9EURO</name>
<organism evidence="1 2">
    <name type="scientific">Aspergillus granulosus</name>
    <dbReference type="NCBI Taxonomy" id="176169"/>
    <lineage>
        <taxon>Eukaryota</taxon>
        <taxon>Fungi</taxon>
        <taxon>Dikarya</taxon>
        <taxon>Ascomycota</taxon>
        <taxon>Pezizomycotina</taxon>
        <taxon>Eurotiomycetes</taxon>
        <taxon>Eurotiomycetidae</taxon>
        <taxon>Eurotiales</taxon>
        <taxon>Aspergillaceae</taxon>
        <taxon>Aspergillus</taxon>
        <taxon>Aspergillus subgen. Nidulantes</taxon>
    </lineage>
</organism>
<accession>A0ABR4I5L0</accession>
<keyword evidence="2" id="KW-1185">Reference proteome</keyword>
<dbReference type="Proteomes" id="UP001610334">
    <property type="component" value="Unassembled WGS sequence"/>
</dbReference>
<dbReference type="EMBL" id="JBFXLT010000001">
    <property type="protein sequence ID" value="KAL2823036.1"/>
    <property type="molecule type" value="Genomic_DNA"/>
</dbReference>
<sequence length="72" mass="8228">MRLLRSVSSSAILTPTSMLAFRRPHEEKEHTHALNLTLEHLLRTIFSLFSPLTAQLPLSMTSVRRDIRLSSN</sequence>
<protein>
    <recommendedName>
        <fullName evidence="3">Secreted protein</fullName>
    </recommendedName>
</protein>
<gene>
    <name evidence="1" type="ORF">BJX63DRAFT_376105</name>
</gene>
<evidence type="ECO:0008006" key="3">
    <source>
        <dbReference type="Google" id="ProtNLM"/>
    </source>
</evidence>
<proteinExistence type="predicted"/>
<evidence type="ECO:0000313" key="1">
    <source>
        <dbReference type="EMBL" id="KAL2823036.1"/>
    </source>
</evidence>
<comment type="caution">
    <text evidence="1">The sequence shown here is derived from an EMBL/GenBank/DDBJ whole genome shotgun (WGS) entry which is preliminary data.</text>
</comment>